<evidence type="ECO:0000313" key="5">
    <source>
        <dbReference type="Proteomes" id="UP000017836"/>
    </source>
</evidence>
<protein>
    <recommendedName>
        <fullName evidence="6">Pentacotripeptide-repeat region of PRORP domain-containing protein</fullName>
    </recommendedName>
</protein>
<dbReference type="FunFam" id="1.25.40.10:FF:000381">
    <property type="entry name" value="Pentatricopeptide repeat-containing protein"/>
    <property type="match status" value="2"/>
</dbReference>
<evidence type="ECO:0000256" key="3">
    <source>
        <dbReference type="PROSITE-ProRule" id="PRU00708"/>
    </source>
</evidence>
<feature type="repeat" description="PPR" evidence="3">
    <location>
        <begin position="96"/>
        <end position="130"/>
    </location>
</feature>
<dbReference type="InterPro" id="IPR046960">
    <property type="entry name" value="PPR_At4g14850-like_plant"/>
</dbReference>
<dbReference type="FunFam" id="1.25.40.10:FF:000205">
    <property type="entry name" value="Pentatricopeptide repeat-containing protein, mitochondrial"/>
    <property type="match status" value="1"/>
</dbReference>
<feature type="repeat" description="PPR" evidence="3">
    <location>
        <begin position="298"/>
        <end position="332"/>
    </location>
</feature>
<sequence length="574" mass="62467">MFKPPTLTFAQAREVLDLSLKPTLTKVSYSFSLYRSLLRDCIKTSSLSSGTSLHAHIIKTLHHCDPHTSNHILTLYAKCNDLSSAKQVFDEMPQRDAVAWNSMISAYTEHGYHEKACAMFMAMHGHGPRPDNYTFGSLLRTIGALQALTLGLQIHTLVIKLGFEHNVFTGTAILDMYANCRCMGDAEIVFDGMRERNMVTWNALIAGYASGRELGSGILALNFLEREKFAPDQSTVASVLSVLDSLDQVEISRQIHGKIFKHGLHSDVVVGNALISAYAKCGLIGSSEKAFFTMEVKDSVSFNSMLSAYGSHGHGHKAIGLFLMMLNYGKKPDKFAYSSIISACGEEHGATIHGMAIKAGVGEALEVSNSLIAMYLKHSLVALAHKQFENMEFKDIVSWNSMIAGYAQGNMGEEALRIFSLMRKSSGHCSLSGGSSSLMSVTGVDHYTFSSVLRSCADLASLQLGEQVHGLITKLGFTQDPFVGSSLIFMYGKCGSLEGAEYAFEEGSRCSTVIWNAIVFGCAQHGQADYAIQLFEEMKEEGIQPDHVTFVGVLSACSHAERLGGFPICISNSA</sequence>
<dbReference type="OMA" id="FDEPCES"/>
<proteinExistence type="inferred from homology"/>
<organism evidence="4 5">
    <name type="scientific">Amborella trichopoda</name>
    <dbReference type="NCBI Taxonomy" id="13333"/>
    <lineage>
        <taxon>Eukaryota</taxon>
        <taxon>Viridiplantae</taxon>
        <taxon>Streptophyta</taxon>
        <taxon>Embryophyta</taxon>
        <taxon>Tracheophyta</taxon>
        <taxon>Spermatophyta</taxon>
        <taxon>Magnoliopsida</taxon>
        <taxon>Amborellales</taxon>
        <taxon>Amborellaceae</taxon>
        <taxon>Amborella</taxon>
    </lineage>
</organism>
<dbReference type="Pfam" id="PF13041">
    <property type="entry name" value="PPR_2"/>
    <property type="match status" value="3"/>
</dbReference>
<dbReference type="GO" id="GO:0003723">
    <property type="term" value="F:RNA binding"/>
    <property type="evidence" value="ECO:0007669"/>
    <property type="project" value="InterPro"/>
</dbReference>
<dbReference type="HOGENOM" id="CLU_002706_0_1_1"/>
<dbReference type="eggNOG" id="KOG4197">
    <property type="taxonomic scope" value="Eukaryota"/>
</dbReference>
<dbReference type="InterPro" id="IPR011990">
    <property type="entry name" value="TPR-like_helical_dom_sf"/>
</dbReference>
<evidence type="ECO:0008006" key="6">
    <source>
        <dbReference type="Google" id="ProtNLM"/>
    </source>
</evidence>
<evidence type="ECO:0000256" key="1">
    <source>
        <dbReference type="ARBA" id="ARBA00022737"/>
    </source>
</evidence>
<keyword evidence="1" id="KW-0677">Repeat</keyword>
<dbReference type="EMBL" id="KI393807">
    <property type="protein sequence ID" value="ERN07119.1"/>
    <property type="molecule type" value="Genomic_DNA"/>
</dbReference>
<feature type="repeat" description="PPR" evidence="3">
    <location>
        <begin position="395"/>
        <end position="425"/>
    </location>
</feature>
<gene>
    <name evidence="4" type="ORF">AMTR_s00019p00110050</name>
</gene>
<accession>W1PHF4</accession>
<dbReference type="Gene3D" id="1.25.40.10">
    <property type="entry name" value="Tetratricopeptide repeat domain"/>
    <property type="match status" value="5"/>
</dbReference>
<evidence type="ECO:0000256" key="2">
    <source>
        <dbReference type="ARBA" id="ARBA00061659"/>
    </source>
</evidence>
<keyword evidence="5" id="KW-1185">Reference proteome</keyword>
<dbReference type="Gramene" id="ERN07119">
    <property type="protein sequence ID" value="ERN07119"/>
    <property type="gene ID" value="AMTR_s00019p00110050"/>
</dbReference>
<dbReference type="GO" id="GO:0009451">
    <property type="term" value="P:RNA modification"/>
    <property type="evidence" value="ECO:0007669"/>
    <property type="project" value="InterPro"/>
</dbReference>
<dbReference type="Proteomes" id="UP000017836">
    <property type="component" value="Unassembled WGS sequence"/>
</dbReference>
<dbReference type="NCBIfam" id="TIGR00756">
    <property type="entry name" value="PPR"/>
    <property type="match status" value="4"/>
</dbReference>
<dbReference type="PANTHER" id="PTHR47926">
    <property type="entry name" value="PENTATRICOPEPTIDE REPEAT-CONTAINING PROTEIN"/>
    <property type="match status" value="1"/>
</dbReference>
<dbReference type="AlphaFoldDB" id="W1PHF4"/>
<dbReference type="PROSITE" id="PS51375">
    <property type="entry name" value="PPR"/>
    <property type="match status" value="5"/>
</dbReference>
<evidence type="ECO:0000313" key="4">
    <source>
        <dbReference type="EMBL" id="ERN07119.1"/>
    </source>
</evidence>
<comment type="similarity">
    <text evidence="2">Belongs to the PPR family. PCMP-E subfamily.</text>
</comment>
<feature type="repeat" description="PPR" evidence="3">
    <location>
        <begin position="65"/>
        <end position="95"/>
    </location>
</feature>
<dbReference type="Pfam" id="PF01535">
    <property type="entry name" value="PPR"/>
    <property type="match status" value="4"/>
</dbReference>
<dbReference type="GO" id="GO:0005739">
    <property type="term" value="C:mitochondrion"/>
    <property type="evidence" value="ECO:0007669"/>
    <property type="project" value="UniProtKB-ARBA"/>
</dbReference>
<feature type="repeat" description="PPR" evidence="3">
    <location>
        <begin position="511"/>
        <end position="545"/>
    </location>
</feature>
<dbReference type="InterPro" id="IPR002885">
    <property type="entry name" value="PPR_rpt"/>
</dbReference>
<dbReference type="FunFam" id="1.25.40.10:FF:000031">
    <property type="entry name" value="Pentatricopeptide repeat-containing protein mitochondrial"/>
    <property type="match status" value="1"/>
</dbReference>
<name>W1PHF4_AMBTC</name>
<reference evidence="5" key="1">
    <citation type="journal article" date="2013" name="Science">
        <title>The Amborella genome and the evolution of flowering plants.</title>
        <authorList>
            <consortium name="Amborella Genome Project"/>
        </authorList>
    </citation>
    <scope>NUCLEOTIDE SEQUENCE [LARGE SCALE GENOMIC DNA]</scope>
</reference>